<reference evidence="3" key="1">
    <citation type="submission" date="2017-02" db="EMBL/GenBank/DDBJ databases">
        <title>Comparative genomics and description of representatives of a novel lineage of planctomycetes thriving in anoxic sediments.</title>
        <authorList>
            <person name="Spring S."/>
            <person name="Bunk B."/>
            <person name="Sproer C."/>
        </authorList>
    </citation>
    <scope>NUCLEOTIDE SEQUENCE [LARGE SCALE GENOMIC DNA]</scope>
    <source>
        <strain evidence="3">ST-NAGAB-D1</strain>
    </source>
</reference>
<name>A0A1U9NHM8_9BACT</name>
<proteinExistence type="predicted"/>
<keyword evidence="1" id="KW-0472">Membrane</keyword>
<keyword evidence="1" id="KW-0812">Transmembrane</keyword>
<evidence type="ECO:0000256" key="1">
    <source>
        <dbReference type="SAM" id="Phobius"/>
    </source>
</evidence>
<evidence type="ECO:0000313" key="2">
    <source>
        <dbReference type="EMBL" id="AQT67254.1"/>
    </source>
</evidence>
<feature type="transmembrane region" description="Helical" evidence="1">
    <location>
        <begin position="27"/>
        <end position="47"/>
    </location>
</feature>
<gene>
    <name evidence="2" type="ORF">STSP2_00397</name>
</gene>
<protein>
    <recommendedName>
        <fullName evidence="4">PQ loop repeat protein</fullName>
    </recommendedName>
</protein>
<dbReference type="EMBL" id="CP019791">
    <property type="protein sequence ID" value="AQT67254.1"/>
    <property type="molecule type" value="Genomic_DNA"/>
</dbReference>
<sequence length="82" mass="9369">MLVCFGSAWPVSVYRSWVSRTAAGKSLAFMIIICTGYIAGFFHKVYFNFDGVIYLYALNALLVFADIMLYLRNKRLDQLRAS</sequence>
<feature type="transmembrane region" description="Helical" evidence="1">
    <location>
        <begin position="53"/>
        <end position="71"/>
    </location>
</feature>
<evidence type="ECO:0000313" key="3">
    <source>
        <dbReference type="Proteomes" id="UP000189674"/>
    </source>
</evidence>
<dbReference type="AlphaFoldDB" id="A0A1U9NHM8"/>
<accession>A0A1U9NHM8</accession>
<keyword evidence="3" id="KW-1185">Reference proteome</keyword>
<keyword evidence="1" id="KW-1133">Transmembrane helix</keyword>
<organism evidence="2 3">
    <name type="scientific">Anaerohalosphaera lusitana</name>
    <dbReference type="NCBI Taxonomy" id="1936003"/>
    <lineage>
        <taxon>Bacteria</taxon>
        <taxon>Pseudomonadati</taxon>
        <taxon>Planctomycetota</taxon>
        <taxon>Phycisphaerae</taxon>
        <taxon>Sedimentisphaerales</taxon>
        <taxon>Anaerohalosphaeraceae</taxon>
        <taxon>Anaerohalosphaera</taxon>
    </lineage>
</organism>
<dbReference type="Proteomes" id="UP000189674">
    <property type="component" value="Chromosome"/>
</dbReference>
<evidence type="ECO:0008006" key="4">
    <source>
        <dbReference type="Google" id="ProtNLM"/>
    </source>
</evidence>
<dbReference type="KEGG" id="alus:STSP2_00397"/>
<dbReference type="STRING" id="1936003.STSP2_00397"/>